<reference evidence="3" key="1">
    <citation type="submission" date="2024-02" db="UniProtKB">
        <authorList>
            <consortium name="WormBaseParasite"/>
        </authorList>
    </citation>
    <scope>IDENTIFICATION</scope>
</reference>
<dbReference type="Gene3D" id="3.30.200.20">
    <property type="entry name" value="Phosphorylase Kinase, domain 1"/>
    <property type="match status" value="1"/>
</dbReference>
<name>A0AAF3EHS3_9BILA</name>
<sequence length="139" mass="15545">MRFVFHEKPRANPFRATNDLSKFDGPITLTHSINHNHQFGLAFNVDKQDGLPRKAPIGRPVYKPTTTQDRFVRGNFVVGKLLRKGAFGLVRQCQLKATKSVIAAKKIAQKTRLNAVKAEFGALSMIGQKPYIVPVYALI</sequence>
<dbReference type="Proteomes" id="UP000887575">
    <property type="component" value="Unassembled WGS sequence"/>
</dbReference>
<protein>
    <recommendedName>
        <fullName evidence="1">Protein kinase domain-containing protein</fullName>
    </recommendedName>
</protein>
<dbReference type="GO" id="GO:0004672">
    <property type="term" value="F:protein kinase activity"/>
    <property type="evidence" value="ECO:0007669"/>
    <property type="project" value="InterPro"/>
</dbReference>
<evidence type="ECO:0000313" key="2">
    <source>
        <dbReference type="Proteomes" id="UP000887575"/>
    </source>
</evidence>
<dbReference type="PROSITE" id="PS50011">
    <property type="entry name" value="PROTEIN_KINASE_DOM"/>
    <property type="match status" value="1"/>
</dbReference>
<organism evidence="2 3">
    <name type="scientific">Mesorhabditis belari</name>
    <dbReference type="NCBI Taxonomy" id="2138241"/>
    <lineage>
        <taxon>Eukaryota</taxon>
        <taxon>Metazoa</taxon>
        <taxon>Ecdysozoa</taxon>
        <taxon>Nematoda</taxon>
        <taxon>Chromadorea</taxon>
        <taxon>Rhabditida</taxon>
        <taxon>Rhabditina</taxon>
        <taxon>Rhabditomorpha</taxon>
        <taxon>Rhabditoidea</taxon>
        <taxon>Rhabditidae</taxon>
        <taxon>Mesorhabditinae</taxon>
        <taxon>Mesorhabditis</taxon>
    </lineage>
</organism>
<dbReference type="GO" id="GO:0005524">
    <property type="term" value="F:ATP binding"/>
    <property type="evidence" value="ECO:0007669"/>
    <property type="project" value="InterPro"/>
</dbReference>
<proteinExistence type="predicted"/>
<dbReference type="WBParaSite" id="MBELARI_LOCUS13563">
    <property type="protein sequence ID" value="MBELARI_LOCUS13563"/>
    <property type="gene ID" value="MBELARI_LOCUS13563"/>
</dbReference>
<accession>A0AAF3EHS3</accession>
<feature type="domain" description="Protein kinase" evidence="1">
    <location>
        <begin position="76"/>
        <end position="139"/>
    </location>
</feature>
<dbReference type="SUPFAM" id="SSF56112">
    <property type="entry name" value="Protein kinase-like (PK-like)"/>
    <property type="match status" value="1"/>
</dbReference>
<evidence type="ECO:0000259" key="1">
    <source>
        <dbReference type="PROSITE" id="PS50011"/>
    </source>
</evidence>
<dbReference type="InterPro" id="IPR011009">
    <property type="entry name" value="Kinase-like_dom_sf"/>
</dbReference>
<keyword evidence="2" id="KW-1185">Reference proteome</keyword>
<dbReference type="AlphaFoldDB" id="A0AAF3EHS3"/>
<dbReference type="InterPro" id="IPR000719">
    <property type="entry name" value="Prot_kinase_dom"/>
</dbReference>
<evidence type="ECO:0000313" key="3">
    <source>
        <dbReference type="WBParaSite" id="MBELARI_LOCUS13563"/>
    </source>
</evidence>